<dbReference type="AlphaFoldDB" id="A0A382EAP9"/>
<reference evidence="1" key="1">
    <citation type="submission" date="2018-05" db="EMBL/GenBank/DDBJ databases">
        <authorList>
            <person name="Lanie J.A."/>
            <person name="Ng W.-L."/>
            <person name="Kazmierczak K.M."/>
            <person name="Andrzejewski T.M."/>
            <person name="Davidsen T.M."/>
            <person name="Wayne K.J."/>
            <person name="Tettelin H."/>
            <person name="Glass J.I."/>
            <person name="Rusch D."/>
            <person name="Podicherti R."/>
            <person name="Tsui H.-C.T."/>
            <person name="Winkler M.E."/>
        </authorList>
    </citation>
    <scope>NUCLEOTIDE SEQUENCE</scope>
</reference>
<sequence>VDEGDEFRLGDDYHFVAALNATAHGSHLANQLCWVLTNHPQWWDLVVSAEVEVVDQGEVGIMGPVAYRTGGPREIRLHGGRTVQEGWLTRDELRDLFGADVESLIRRETTRTKLLRVRLRGDTRVEKVDPHGWVRL</sequence>
<accession>A0A382EAP9</accession>
<organism evidence="1">
    <name type="scientific">marine metagenome</name>
    <dbReference type="NCBI Taxonomy" id="408172"/>
    <lineage>
        <taxon>unclassified sequences</taxon>
        <taxon>metagenomes</taxon>
        <taxon>ecological metagenomes</taxon>
    </lineage>
</organism>
<feature type="non-terminal residue" evidence="1">
    <location>
        <position position="1"/>
    </location>
</feature>
<protein>
    <submittedName>
        <fullName evidence="1">Uncharacterized protein</fullName>
    </submittedName>
</protein>
<name>A0A382EAP9_9ZZZZ</name>
<evidence type="ECO:0000313" key="1">
    <source>
        <dbReference type="EMBL" id="SVB47876.1"/>
    </source>
</evidence>
<feature type="non-terminal residue" evidence="1">
    <location>
        <position position="136"/>
    </location>
</feature>
<proteinExistence type="predicted"/>
<dbReference type="EMBL" id="UINC01043608">
    <property type="protein sequence ID" value="SVB47876.1"/>
    <property type="molecule type" value="Genomic_DNA"/>
</dbReference>
<gene>
    <name evidence="1" type="ORF">METZ01_LOCUS200730</name>
</gene>